<keyword evidence="3" id="KW-1185">Reference proteome</keyword>
<gene>
    <name evidence="2" type="ORF">D3877_13030</name>
</gene>
<dbReference type="AlphaFoldDB" id="A0A418VVJ5"/>
<dbReference type="Pfam" id="PF05954">
    <property type="entry name" value="Phage_GPD"/>
    <property type="match status" value="1"/>
</dbReference>
<evidence type="ECO:0000256" key="1">
    <source>
        <dbReference type="SAM" id="MobiDB-lite"/>
    </source>
</evidence>
<sequence>MIPVFRLTADRKDITAAIADRLISISYKDEAETKSDRLTLRLDDRPRDGSYLAMPSVGTKLEFAIGYKDGGAVSMGSFTVDEIKYSGPVATLEIGAKAAGMETSFRSPVSKSWNDTTLGAIAEAIAKEHGFTVKADPVLAAVPVRHEDQTNESSMAFLTRLASAHDAVAKPVDGYLVLAPKGQAKAVTGKALPGVTLRPGDLTSWTYSYSARSEAGEADKDGADKPGSKGGTKAVYWDKDTAALNAVTVGDPPYENVKFVSSNPEKAAADASTKKNEKDREKARFNGSGPGNPRMMAEQRLTLSGFRPGVPTDWRVTSVEHKLDKGGYTCSLDAEQFNEGQQNAAANAAKLAKVGADGSVPDADVVRF</sequence>
<proteinExistence type="predicted"/>
<dbReference type="RefSeq" id="WP_119831228.1">
    <property type="nucleotide sequence ID" value="NZ_QYUL01000002.1"/>
</dbReference>
<dbReference type="OrthoDB" id="4070623at2"/>
<organism evidence="2 3">
    <name type="scientific">Azospirillum cavernae</name>
    <dbReference type="NCBI Taxonomy" id="2320860"/>
    <lineage>
        <taxon>Bacteria</taxon>
        <taxon>Pseudomonadati</taxon>
        <taxon>Pseudomonadota</taxon>
        <taxon>Alphaproteobacteria</taxon>
        <taxon>Rhodospirillales</taxon>
        <taxon>Azospirillaceae</taxon>
        <taxon>Azospirillum</taxon>
    </lineage>
</organism>
<accession>A0A418VVJ5</accession>
<evidence type="ECO:0000313" key="3">
    <source>
        <dbReference type="Proteomes" id="UP000283458"/>
    </source>
</evidence>
<dbReference type="SUPFAM" id="SSF69279">
    <property type="entry name" value="Phage tail proteins"/>
    <property type="match status" value="1"/>
</dbReference>
<dbReference type="EMBL" id="QYUL01000002">
    <property type="protein sequence ID" value="RJF81139.1"/>
    <property type="molecule type" value="Genomic_DNA"/>
</dbReference>
<evidence type="ECO:0000313" key="2">
    <source>
        <dbReference type="EMBL" id="RJF81139.1"/>
    </source>
</evidence>
<name>A0A418VVJ5_9PROT</name>
<feature type="region of interest" description="Disordered" evidence="1">
    <location>
        <begin position="258"/>
        <end position="294"/>
    </location>
</feature>
<dbReference type="Proteomes" id="UP000283458">
    <property type="component" value="Unassembled WGS sequence"/>
</dbReference>
<comment type="caution">
    <text evidence="2">The sequence shown here is derived from an EMBL/GenBank/DDBJ whole genome shotgun (WGS) entry which is preliminary data.</text>
</comment>
<feature type="compositionally biased region" description="Basic and acidic residues" evidence="1">
    <location>
        <begin position="272"/>
        <end position="284"/>
    </location>
</feature>
<protein>
    <submittedName>
        <fullName evidence="2">Late control protein D</fullName>
    </submittedName>
</protein>
<reference evidence="2 3" key="1">
    <citation type="submission" date="2018-09" db="EMBL/GenBank/DDBJ databases">
        <authorList>
            <person name="Zhu H."/>
        </authorList>
    </citation>
    <scope>NUCLEOTIDE SEQUENCE [LARGE SCALE GENOMIC DNA]</scope>
    <source>
        <strain evidence="2 3">K2W22B-5</strain>
    </source>
</reference>